<dbReference type="EMBL" id="JABWDY010030346">
    <property type="protein sequence ID" value="KAF5185693.1"/>
    <property type="molecule type" value="Genomic_DNA"/>
</dbReference>
<keyword evidence="2" id="KW-1185">Reference proteome</keyword>
<dbReference type="AlphaFoldDB" id="A0A7J6VL96"/>
<protein>
    <submittedName>
        <fullName evidence="1">Uncharacterized protein</fullName>
    </submittedName>
</protein>
<proteinExistence type="predicted"/>
<organism evidence="1 2">
    <name type="scientific">Thalictrum thalictroides</name>
    <name type="common">Rue-anemone</name>
    <name type="synonym">Anemone thalictroides</name>
    <dbReference type="NCBI Taxonomy" id="46969"/>
    <lineage>
        <taxon>Eukaryota</taxon>
        <taxon>Viridiplantae</taxon>
        <taxon>Streptophyta</taxon>
        <taxon>Embryophyta</taxon>
        <taxon>Tracheophyta</taxon>
        <taxon>Spermatophyta</taxon>
        <taxon>Magnoliopsida</taxon>
        <taxon>Ranunculales</taxon>
        <taxon>Ranunculaceae</taxon>
        <taxon>Thalictroideae</taxon>
        <taxon>Thalictrum</taxon>
    </lineage>
</organism>
<evidence type="ECO:0000313" key="1">
    <source>
        <dbReference type="EMBL" id="KAF5185693.1"/>
    </source>
</evidence>
<comment type="caution">
    <text evidence="1">The sequence shown here is derived from an EMBL/GenBank/DDBJ whole genome shotgun (WGS) entry which is preliminary data.</text>
</comment>
<reference evidence="1 2" key="1">
    <citation type="submission" date="2020-06" db="EMBL/GenBank/DDBJ databases">
        <title>Transcriptomic and genomic resources for Thalictrum thalictroides and T. hernandezii: Facilitating candidate gene discovery in an emerging model plant lineage.</title>
        <authorList>
            <person name="Arias T."/>
            <person name="Riano-Pachon D.M."/>
            <person name="Di Stilio V.S."/>
        </authorList>
    </citation>
    <scope>NUCLEOTIDE SEQUENCE [LARGE SCALE GENOMIC DNA]</scope>
    <source>
        <strain evidence="2">cv. WT478/WT964</strain>
        <tissue evidence="1">Leaves</tissue>
    </source>
</reference>
<dbReference type="Proteomes" id="UP000554482">
    <property type="component" value="Unassembled WGS sequence"/>
</dbReference>
<gene>
    <name evidence="1" type="ORF">FRX31_024723</name>
</gene>
<accession>A0A7J6VL96</accession>
<sequence length="117" mass="13378">MDWSSWEMEGVGIGLTAYQLIPTQFNSFSLDSRFDHQSINSYDDRRYISYSLVRRTPISNLPTYVLRHIVLHLDHLLDKVSIFLTLDINALVVWYNNRDGSCITIGAGLEVSDILIG</sequence>
<name>A0A7J6VL96_THATH</name>
<evidence type="ECO:0000313" key="2">
    <source>
        <dbReference type="Proteomes" id="UP000554482"/>
    </source>
</evidence>